<dbReference type="AlphaFoldDB" id="A0A059CEB6"/>
<protein>
    <submittedName>
        <fullName evidence="1">Uncharacterized protein</fullName>
    </submittedName>
</protein>
<evidence type="ECO:0000313" key="1">
    <source>
        <dbReference type="EMBL" id="KCW76594.1"/>
    </source>
</evidence>
<reference evidence="1" key="1">
    <citation type="submission" date="2013-07" db="EMBL/GenBank/DDBJ databases">
        <title>The genome of Eucalyptus grandis.</title>
        <authorList>
            <person name="Schmutz J."/>
            <person name="Hayes R."/>
            <person name="Myburg A."/>
            <person name="Tuskan G."/>
            <person name="Grattapaglia D."/>
            <person name="Rokhsar D.S."/>
        </authorList>
    </citation>
    <scope>NUCLEOTIDE SEQUENCE</scope>
    <source>
        <tissue evidence="1">Leaf extractions</tissue>
    </source>
</reference>
<dbReference type="InParanoid" id="A0A059CEB6"/>
<organism evidence="1">
    <name type="scientific">Eucalyptus grandis</name>
    <name type="common">Flooded gum</name>
    <dbReference type="NCBI Taxonomy" id="71139"/>
    <lineage>
        <taxon>Eukaryota</taxon>
        <taxon>Viridiplantae</taxon>
        <taxon>Streptophyta</taxon>
        <taxon>Embryophyta</taxon>
        <taxon>Tracheophyta</taxon>
        <taxon>Spermatophyta</taxon>
        <taxon>Magnoliopsida</taxon>
        <taxon>eudicotyledons</taxon>
        <taxon>Gunneridae</taxon>
        <taxon>Pentapetalae</taxon>
        <taxon>rosids</taxon>
        <taxon>malvids</taxon>
        <taxon>Myrtales</taxon>
        <taxon>Myrtaceae</taxon>
        <taxon>Myrtoideae</taxon>
        <taxon>Eucalypteae</taxon>
        <taxon>Eucalyptus</taxon>
    </lineage>
</organism>
<dbReference type="Gramene" id="KCW76594">
    <property type="protein sequence ID" value="KCW76594"/>
    <property type="gene ID" value="EUGRSUZ_D00976"/>
</dbReference>
<name>A0A059CEB6_EUCGR</name>
<accession>A0A059CEB6</accession>
<proteinExistence type="predicted"/>
<sequence length="93" mass="10680">MLAEIKLITKNSQKPALLCRSIYNAWRNNERIKVNSHLSPGFFLWRKLNASPNIECLLYRATSTTKLKRKQSSRHIIPCVVNVSDAAVKHYPS</sequence>
<gene>
    <name evidence="1" type="ORF">EUGRSUZ_D00976</name>
</gene>
<dbReference type="EMBL" id="KK198756">
    <property type="protein sequence ID" value="KCW76594.1"/>
    <property type="molecule type" value="Genomic_DNA"/>
</dbReference>